<evidence type="ECO:0000313" key="3">
    <source>
        <dbReference type="Proteomes" id="UP000178059"/>
    </source>
</evidence>
<sequence length="133" mass="14974">MSQEEKKQKKSLAIDKVKAPPKDSPQYDYVGVLLEAQQKDFKVFGEVLGLVLNKATVAEKEMARIAVDTTMIKMRVGNIEQDLKKVSKRTDATFEEVGSMKVQMSEMNDKLDDHTGRLDRIEDKLGIKEMAGV</sequence>
<evidence type="ECO:0000313" key="2">
    <source>
        <dbReference type="EMBL" id="OGI70590.1"/>
    </source>
</evidence>
<evidence type="ECO:0000256" key="1">
    <source>
        <dbReference type="SAM" id="MobiDB-lite"/>
    </source>
</evidence>
<dbReference type="AlphaFoldDB" id="A0A1F6VLN8"/>
<reference evidence="2 3" key="1">
    <citation type="journal article" date="2016" name="Nat. Commun.">
        <title>Thousands of microbial genomes shed light on interconnected biogeochemical processes in an aquifer system.</title>
        <authorList>
            <person name="Anantharaman K."/>
            <person name="Brown C.T."/>
            <person name="Hug L.A."/>
            <person name="Sharon I."/>
            <person name="Castelle C.J."/>
            <person name="Probst A.J."/>
            <person name="Thomas B.C."/>
            <person name="Singh A."/>
            <person name="Wilkins M.J."/>
            <person name="Karaoz U."/>
            <person name="Brodie E.L."/>
            <person name="Williams K.H."/>
            <person name="Hubbard S.S."/>
            <person name="Banfield J.F."/>
        </authorList>
    </citation>
    <scope>NUCLEOTIDE SEQUENCE [LARGE SCALE GENOMIC DNA]</scope>
</reference>
<dbReference type="STRING" id="1801743.A2824_00235"/>
<name>A0A1F6VLN8_9BACT</name>
<dbReference type="SUPFAM" id="SSF57997">
    <property type="entry name" value="Tropomyosin"/>
    <property type="match status" value="1"/>
</dbReference>
<accession>A0A1F6VLN8</accession>
<feature type="compositionally biased region" description="Basic and acidic residues" evidence="1">
    <location>
        <begin position="1"/>
        <end position="21"/>
    </location>
</feature>
<dbReference type="EMBL" id="MFTT01000002">
    <property type="protein sequence ID" value="OGI70590.1"/>
    <property type="molecule type" value="Genomic_DNA"/>
</dbReference>
<comment type="caution">
    <text evidence="2">The sequence shown here is derived from an EMBL/GenBank/DDBJ whole genome shotgun (WGS) entry which is preliminary data.</text>
</comment>
<feature type="region of interest" description="Disordered" evidence="1">
    <location>
        <begin position="1"/>
        <end position="23"/>
    </location>
</feature>
<dbReference type="Proteomes" id="UP000178059">
    <property type="component" value="Unassembled WGS sequence"/>
</dbReference>
<proteinExistence type="predicted"/>
<protein>
    <submittedName>
        <fullName evidence="2">Uncharacterized protein</fullName>
    </submittedName>
</protein>
<dbReference type="Gene3D" id="1.20.5.340">
    <property type="match status" value="1"/>
</dbReference>
<gene>
    <name evidence="2" type="ORF">A2824_00235</name>
</gene>
<organism evidence="2 3">
    <name type="scientific">Candidatus Nomurabacteria bacterium RIFCSPHIGHO2_01_FULL_42_16</name>
    <dbReference type="NCBI Taxonomy" id="1801743"/>
    <lineage>
        <taxon>Bacteria</taxon>
        <taxon>Candidatus Nomuraibacteriota</taxon>
    </lineage>
</organism>